<evidence type="ECO:0000256" key="2">
    <source>
        <dbReference type="ARBA" id="ARBA00022729"/>
    </source>
</evidence>
<dbReference type="PANTHER" id="PTHR28023">
    <property type="entry name" value="UPF0357 PROTEIN YCL012C"/>
    <property type="match status" value="1"/>
</dbReference>
<comment type="caution">
    <text evidence="3">The sequence shown here is derived from an EMBL/GenBank/DDBJ whole genome shotgun (WGS) entry which is preliminary data.</text>
</comment>
<name>A0A9W9CWJ5_9PEZI</name>
<accession>A0A9W9CWJ5</accession>
<dbReference type="OrthoDB" id="447314at2759"/>
<dbReference type="InterPro" id="IPR018559">
    <property type="entry name" value="DUF2015"/>
</dbReference>
<keyword evidence="2" id="KW-0732">Signal</keyword>
<evidence type="ECO:0000313" key="4">
    <source>
        <dbReference type="Proteomes" id="UP001140453"/>
    </source>
</evidence>
<organism evidence="3 4">
    <name type="scientific">Gnomoniopsis smithogilvyi</name>
    <dbReference type="NCBI Taxonomy" id="1191159"/>
    <lineage>
        <taxon>Eukaryota</taxon>
        <taxon>Fungi</taxon>
        <taxon>Dikarya</taxon>
        <taxon>Ascomycota</taxon>
        <taxon>Pezizomycotina</taxon>
        <taxon>Sordariomycetes</taxon>
        <taxon>Sordariomycetidae</taxon>
        <taxon>Diaporthales</taxon>
        <taxon>Gnomoniaceae</taxon>
        <taxon>Gnomoniopsis</taxon>
    </lineage>
</organism>
<evidence type="ECO:0000313" key="3">
    <source>
        <dbReference type="EMBL" id="KAJ4391218.1"/>
    </source>
</evidence>
<proteinExistence type="inferred from homology"/>
<sequence>MAYLFYTTVLILPLLLATALYLTRTRWTPFLAELRVPGSDYLYSALPNSFTGDIEAGLSSADFDLSGNVASGDGRAGLDDTAKREILKIMKKRRMRFDEARRVYMEARFKDNGIGPDGRPRDPKAVFFS</sequence>
<evidence type="ECO:0000256" key="1">
    <source>
        <dbReference type="ARBA" id="ARBA00008325"/>
    </source>
</evidence>
<reference evidence="3" key="1">
    <citation type="submission" date="2022-10" db="EMBL/GenBank/DDBJ databases">
        <title>Tapping the CABI collections for fungal endophytes: first genome assemblies for Collariella, Neodidymelliopsis, Ascochyta clinopodiicola, Didymella pomorum, Didymosphaeria variabile, Neocosmospora piperis and Neocucurbitaria cava.</title>
        <authorList>
            <person name="Hill R."/>
        </authorList>
    </citation>
    <scope>NUCLEOTIDE SEQUENCE</scope>
    <source>
        <strain evidence="3">IMI 355082</strain>
    </source>
</reference>
<dbReference type="Proteomes" id="UP001140453">
    <property type="component" value="Unassembled WGS sequence"/>
</dbReference>
<dbReference type="AlphaFoldDB" id="A0A9W9CWJ5"/>
<dbReference type="Pfam" id="PF09435">
    <property type="entry name" value="DUF2015"/>
    <property type="match status" value="1"/>
</dbReference>
<comment type="similarity">
    <text evidence="1">Belongs to the UPF0357 family.</text>
</comment>
<gene>
    <name evidence="3" type="ORF">N0V93_004835</name>
</gene>
<dbReference type="PANTHER" id="PTHR28023:SF1">
    <property type="entry name" value="UPF0357 PROTEIN YCL012C"/>
    <property type="match status" value="1"/>
</dbReference>
<keyword evidence="4" id="KW-1185">Reference proteome</keyword>
<protein>
    <submittedName>
        <fullName evidence="3">Uncharacterized protein</fullName>
    </submittedName>
</protein>
<dbReference type="EMBL" id="JAPEVB010000003">
    <property type="protein sequence ID" value="KAJ4391218.1"/>
    <property type="molecule type" value="Genomic_DNA"/>
</dbReference>